<dbReference type="InterPro" id="IPR029058">
    <property type="entry name" value="AB_hydrolase_fold"/>
</dbReference>
<reference evidence="3 4" key="1">
    <citation type="submission" date="2021-01" db="EMBL/GenBank/DDBJ databases">
        <title>Draft genomes of Rhodovulum sulfidophilum.</title>
        <authorList>
            <person name="Guzman M.S."/>
        </authorList>
    </citation>
    <scope>NUCLEOTIDE SEQUENCE [LARGE SCALE GENOMIC DNA]</scope>
    <source>
        <strain evidence="3 4">AB35</strain>
    </source>
</reference>
<dbReference type="InterPro" id="IPR000073">
    <property type="entry name" value="AB_hydrolase_1"/>
</dbReference>
<evidence type="ECO:0000313" key="3">
    <source>
        <dbReference type="EMBL" id="MBL3609363.1"/>
    </source>
</evidence>
<dbReference type="InterPro" id="IPR050266">
    <property type="entry name" value="AB_hydrolase_sf"/>
</dbReference>
<dbReference type="Pfam" id="PF00561">
    <property type="entry name" value="Abhydrolase_1"/>
    <property type="match status" value="1"/>
</dbReference>
<dbReference type="EMBL" id="JAESJJ010000013">
    <property type="protein sequence ID" value="MBL3609363.1"/>
    <property type="molecule type" value="Genomic_DNA"/>
</dbReference>
<keyword evidence="4" id="KW-1185">Reference proteome</keyword>
<name>A0ABS1RTF3_RHOSU</name>
<dbReference type="Gene3D" id="3.40.50.1820">
    <property type="entry name" value="alpha/beta hydrolase"/>
    <property type="match status" value="1"/>
</dbReference>
<dbReference type="PANTHER" id="PTHR43798">
    <property type="entry name" value="MONOACYLGLYCEROL LIPASE"/>
    <property type="match status" value="1"/>
</dbReference>
<proteinExistence type="predicted"/>
<feature type="domain" description="AB hydrolase-1" evidence="2">
    <location>
        <begin position="22"/>
        <end position="243"/>
    </location>
</feature>
<sequence length="268" mass="29373">MRWFETEGAVLRYDIRHGTGPYLVLLHEMGGSIESWDRVLPHLSADQGVIRPEMRGMGQSQKISRTSSFAQIATDVAALLDHLGIDGPVILAGCAVGGAVALRFALDYPQRCLGVAPLDPALNVADGGHAAVLALADRMAAAGMGPMEPILLDRTYPERYRQRHPDHFAAVRGRWYANDPVSFAHFFRMLAASDLRDELGDLRCPVWYGSGQYDVLRPPEYVRDLAERTPGARVCDLDAGHHVADHAPQEVAQMLTELVSEVSAAHRC</sequence>
<evidence type="ECO:0000259" key="2">
    <source>
        <dbReference type="Pfam" id="PF00561"/>
    </source>
</evidence>
<comment type="caution">
    <text evidence="3">The sequence shown here is derived from an EMBL/GenBank/DDBJ whole genome shotgun (WGS) entry which is preliminary data.</text>
</comment>
<dbReference type="GO" id="GO:0016787">
    <property type="term" value="F:hydrolase activity"/>
    <property type="evidence" value="ECO:0007669"/>
    <property type="project" value="UniProtKB-KW"/>
</dbReference>
<dbReference type="Proteomes" id="UP000604473">
    <property type="component" value="Unassembled WGS sequence"/>
</dbReference>
<dbReference type="PRINTS" id="PR00111">
    <property type="entry name" value="ABHYDROLASE"/>
</dbReference>
<evidence type="ECO:0000256" key="1">
    <source>
        <dbReference type="ARBA" id="ARBA00022801"/>
    </source>
</evidence>
<organism evidence="3 4">
    <name type="scientific">Rhodovulum sulfidophilum</name>
    <name type="common">Rhodobacter sulfidophilus</name>
    <dbReference type="NCBI Taxonomy" id="35806"/>
    <lineage>
        <taxon>Bacteria</taxon>
        <taxon>Pseudomonadati</taxon>
        <taxon>Pseudomonadota</taxon>
        <taxon>Alphaproteobacteria</taxon>
        <taxon>Rhodobacterales</taxon>
        <taxon>Paracoccaceae</taxon>
        <taxon>Rhodovulum</taxon>
    </lineage>
</organism>
<evidence type="ECO:0000313" key="4">
    <source>
        <dbReference type="Proteomes" id="UP000604473"/>
    </source>
</evidence>
<protein>
    <submittedName>
        <fullName evidence="3">Alpha/beta fold hydrolase</fullName>
    </submittedName>
</protein>
<dbReference type="PANTHER" id="PTHR43798:SF31">
    <property type="entry name" value="AB HYDROLASE SUPERFAMILY PROTEIN YCLE"/>
    <property type="match status" value="1"/>
</dbReference>
<accession>A0ABS1RTF3</accession>
<gene>
    <name evidence="3" type="ORF">JMM60_11235</name>
</gene>
<dbReference type="RefSeq" id="WP_202249315.1">
    <property type="nucleotide sequence ID" value="NZ_JAESJJ010000013.1"/>
</dbReference>
<dbReference type="SUPFAM" id="SSF53474">
    <property type="entry name" value="alpha/beta-Hydrolases"/>
    <property type="match status" value="1"/>
</dbReference>
<keyword evidence="1 3" id="KW-0378">Hydrolase</keyword>